<feature type="transmembrane region" description="Helical" evidence="1">
    <location>
        <begin position="109"/>
        <end position="137"/>
    </location>
</feature>
<evidence type="ECO:0000256" key="1">
    <source>
        <dbReference type="SAM" id="Phobius"/>
    </source>
</evidence>
<evidence type="ECO:0008006" key="4">
    <source>
        <dbReference type="Google" id="ProtNLM"/>
    </source>
</evidence>
<sequence length="161" mass="19119">MANTDKKELIEKQSKQVLLFNRFLWLRYSLALLFFINFYWFIFLIGMKSYGAILPLILLFLNIPSLAEQIKLYSHHKNNLTYARYFFVFQVIILGILGIIINLEIFFNLFFPFLIFNSLSLGLIYIVMFIILGISLLNLHALKSIRHNTDTFYQKLSKEYN</sequence>
<gene>
    <name evidence="2" type="ORF">OW157_04770</name>
</gene>
<feature type="transmembrane region" description="Helical" evidence="1">
    <location>
        <begin position="25"/>
        <end position="46"/>
    </location>
</feature>
<protein>
    <recommendedName>
        <fullName evidence="4">PTS cellobiose transporter subunit IIC</fullName>
    </recommendedName>
</protein>
<evidence type="ECO:0000313" key="2">
    <source>
        <dbReference type="EMBL" id="MCZ0725882.1"/>
    </source>
</evidence>
<organism evidence="2 3">
    <name type="scientific">Aerococcus kribbianus</name>
    <dbReference type="NCBI Taxonomy" id="2999064"/>
    <lineage>
        <taxon>Bacteria</taxon>
        <taxon>Bacillati</taxon>
        <taxon>Bacillota</taxon>
        <taxon>Bacilli</taxon>
        <taxon>Lactobacillales</taxon>
        <taxon>Aerococcaceae</taxon>
        <taxon>Aerococcus</taxon>
    </lineage>
</organism>
<dbReference type="RefSeq" id="WP_268752189.1">
    <property type="nucleotide sequence ID" value="NZ_JAPRFQ010000001.1"/>
</dbReference>
<keyword evidence="1" id="KW-0472">Membrane</keyword>
<dbReference type="AlphaFoldDB" id="A0A9X3FNK9"/>
<proteinExistence type="predicted"/>
<keyword evidence="3" id="KW-1185">Reference proteome</keyword>
<dbReference type="EMBL" id="JAPRFR010000001">
    <property type="protein sequence ID" value="MCZ0725882.1"/>
    <property type="molecule type" value="Genomic_DNA"/>
</dbReference>
<dbReference type="Proteomes" id="UP001146670">
    <property type="component" value="Unassembled WGS sequence"/>
</dbReference>
<reference evidence="2" key="1">
    <citation type="submission" date="2022-12" db="EMBL/GenBank/DDBJ databases">
        <title>Description and comparative metabolic analysis of Aerococcus sp. nov., isolated from the feces of a pig.</title>
        <authorList>
            <person name="Chang Y.-H."/>
        </authorList>
    </citation>
    <scope>NUCLEOTIDE SEQUENCE</scope>
    <source>
        <strain evidence="2">YH-aer222</strain>
    </source>
</reference>
<comment type="caution">
    <text evidence="2">The sequence shown here is derived from an EMBL/GenBank/DDBJ whole genome shotgun (WGS) entry which is preliminary data.</text>
</comment>
<evidence type="ECO:0000313" key="3">
    <source>
        <dbReference type="Proteomes" id="UP001146670"/>
    </source>
</evidence>
<accession>A0A9X3FNK9</accession>
<feature type="transmembrane region" description="Helical" evidence="1">
    <location>
        <begin position="82"/>
        <end position="103"/>
    </location>
</feature>
<keyword evidence="1" id="KW-1133">Transmembrane helix</keyword>
<feature type="transmembrane region" description="Helical" evidence="1">
    <location>
        <begin position="52"/>
        <end position="70"/>
    </location>
</feature>
<keyword evidence="1" id="KW-0812">Transmembrane</keyword>
<name>A0A9X3FNK9_9LACT</name>